<feature type="region of interest" description="Disordered" evidence="5">
    <location>
        <begin position="1"/>
        <end position="71"/>
    </location>
</feature>
<protein>
    <recommendedName>
        <fullName evidence="6">C2H2-type domain-containing protein</fullName>
    </recommendedName>
</protein>
<evidence type="ECO:0000313" key="7">
    <source>
        <dbReference type="EMBL" id="KAF2867007.1"/>
    </source>
</evidence>
<dbReference type="EMBL" id="JAADJZ010000025">
    <property type="protein sequence ID" value="KAF2867007.1"/>
    <property type="molecule type" value="Genomic_DNA"/>
</dbReference>
<evidence type="ECO:0000256" key="4">
    <source>
        <dbReference type="ARBA" id="ARBA00023242"/>
    </source>
</evidence>
<evidence type="ECO:0000259" key="6">
    <source>
        <dbReference type="PROSITE" id="PS00028"/>
    </source>
</evidence>
<feature type="compositionally biased region" description="Basic residues" evidence="5">
    <location>
        <begin position="184"/>
        <end position="195"/>
    </location>
</feature>
<reference evidence="7 8" key="1">
    <citation type="submission" date="2020-01" db="EMBL/GenBank/DDBJ databases">
        <authorList>
            <consortium name="DOE Joint Genome Institute"/>
            <person name="Haridas S."/>
            <person name="Albert R."/>
            <person name="Binder M."/>
            <person name="Bloem J."/>
            <person name="Labutti K."/>
            <person name="Salamov A."/>
            <person name="Andreopoulos B."/>
            <person name="Baker S.E."/>
            <person name="Barry K."/>
            <person name="Bills G."/>
            <person name="Bluhm B.H."/>
            <person name="Cannon C."/>
            <person name="Castanera R."/>
            <person name="Culley D.E."/>
            <person name="Daum C."/>
            <person name="Ezra D."/>
            <person name="Gonzalez J.B."/>
            <person name="Henrissat B."/>
            <person name="Kuo A."/>
            <person name="Liang C."/>
            <person name="Lipzen A."/>
            <person name="Lutzoni F."/>
            <person name="Magnuson J."/>
            <person name="Mondo S."/>
            <person name="Nolan M."/>
            <person name="Ohm R."/>
            <person name="Pangilinan J."/>
            <person name="Park H.-J.H."/>
            <person name="Ramirez L."/>
            <person name="Alfaro M."/>
            <person name="Sun H."/>
            <person name="Tritt A."/>
            <person name="Yoshinaga Y."/>
            <person name="Zwiers L.-H.L."/>
            <person name="Turgeon B.G."/>
            <person name="Goodwin S.B."/>
            <person name="Spatafora J.W."/>
            <person name="Crous P.W."/>
            <person name="Grigoriev I.V."/>
        </authorList>
    </citation>
    <scope>NUCLEOTIDE SEQUENCE [LARGE SCALE GENOMIC DNA]</scope>
    <source>
        <strain evidence="7 8">CBS 611.86</strain>
    </source>
</reference>
<feature type="region of interest" description="Disordered" evidence="5">
    <location>
        <begin position="173"/>
        <end position="213"/>
    </location>
</feature>
<keyword evidence="3" id="KW-0862">Zinc</keyword>
<feature type="compositionally biased region" description="Basic and acidic residues" evidence="5">
    <location>
        <begin position="204"/>
        <end position="213"/>
    </location>
</feature>
<dbReference type="OrthoDB" id="30343at2759"/>
<dbReference type="AlphaFoldDB" id="A0A7C8I8G9"/>
<keyword evidence="1" id="KW-0479">Metal-binding</keyword>
<feature type="compositionally biased region" description="Basic and acidic residues" evidence="5">
    <location>
        <begin position="14"/>
        <end position="50"/>
    </location>
</feature>
<dbReference type="Pfam" id="PF12171">
    <property type="entry name" value="zf-C2H2_jaz"/>
    <property type="match status" value="1"/>
</dbReference>
<dbReference type="InterPro" id="IPR036236">
    <property type="entry name" value="Znf_C2H2_sf"/>
</dbReference>
<dbReference type="GO" id="GO:0046540">
    <property type="term" value="C:U4/U6 x U5 tri-snRNP complex"/>
    <property type="evidence" value="ECO:0007669"/>
    <property type="project" value="TreeGrafter"/>
</dbReference>
<dbReference type="InterPro" id="IPR022755">
    <property type="entry name" value="Znf_C2H2_jaz"/>
</dbReference>
<dbReference type="Proteomes" id="UP000481861">
    <property type="component" value="Unassembled WGS sequence"/>
</dbReference>
<evidence type="ECO:0000313" key="8">
    <source>
        <dbReference type="Proteomes" id="UP000481861"/>
    </source>
</evidence>
<name>A0A7C8I8G9_9PLEO</name>
<evidence type="ECO:0000256" key="1">
    <source>
        <dbReference type="ARBA" id="ARBA00022723"/>
    </source>
</evidence>
<keyword evidence="4" id="KW-0539">Nucleus</keyword>
<dbReference type="PANTHER" id="PTHR45986">
    <property type="entry name" value="ZINC FINGER MATRIN-TYPE PROTEIN 2"/>
    <property type="match status" value="1"/>
</dbReference>
<comment type="caution">
    <text evidence="7">The sequence shown here is derived from an EMBL/GenBank/DDBJ whole genome shotgun (WGS) entry which is preliminary data.</text>
</comment>
<dbReference type="InterPro" id="IPR040107">
    <property type="entry name" value="Snu23"/>
</dbReference>
<dbReference type="InterPro" id="IPR013087">
    <property type="entry name" value="Znf_C2H2_type"/>
</dbReference>
<dbReference type="GO" id="GO:0005681">
    <property type="term" value="C:spliceosomal complex"/>
    <property type="evidence" value="ECO:0007669"/>
    <property type="project" value="InterPro"/>
</dbReference>
<keyword evidence="8" id="KW-1185">Reference proteome</keyword>
<gene>
    <name evidence="7" type="ORF">BDV95DRAFT_192885</name>
</gene>
<evidence type="ECO:0000256" key="3">
    <source>
        <dbReference type="ARBA" id="ARBA00022833"/>
    </source>
</evidence>
<organism evidence="7 8">
    <name type="scientific">Massariosphaeria phaeospora</name>
    <dbReference type="NCBI Taxonomy" id="100035"/>
    <lineage>
        <taxon>Eukaryota</taxon>
        <taxon>Fungi</taxon>
        <taxon>Dikarya</taxon>
        <taxon>Ascomycota</taxon>
        <taxon>Pezizomycotina</taxon>
        <taxon>Dothideomycetes</taxon>
        <taxon>Pleosporomycetidae</taxon>
        <taxon>Pleosporales</taxon>
        <taxon>Pleosporales incertae sedis</taxon>
        <taxon>Massariosphaeria</taxon>
    </lineage>
</organism>
<dbReference type="PROSITE" id="PS00028">
    <property type="entry name" value="ZINC_FINGER_C2H2_1"/>
    <property type="match status" value="1"/>
</dbReference>
<evidence type="ECO:0000256" key="2">
    <source>
        <dbReference type="ARBA" id="ARBA00022771"/>
    </source>
</evidence>
<dbReference type="SUPFAM" id="SSF57667">
    <property type="entry name" value="beta-beta-alpha zinc fingers"/>
    <property type="match status" value="1"/>
</dbReference>
<accession>A0A7C8I8G9</accession>
<dbReference type="GO" id="GO:0000398">
    <property type="term" value="P:mRNA splicing, via spliceosome"/>
    <property type="evidence" value="ECO:0007669"/>
    <property type="project" value="InterPro"/>
</dbReference>
<feature type="domain" description="C2H2-type" evidence="6">
    <location>
        <begin position="104"/>
        <end position="126"/>
    </location>
</feature>
<dbReference type="GO" id="GO:0008270">
    <property type="term" value="F:zinc ion binding"/>
    <property type="evidence" value="ECO:0007669"/>
    <property type="project" value="UniProtKB-KW"/>
</dbReference>
<dbReference type="PANTHER" id="PTHR45986:SF1">
    <property type="entry name" value="ZINC FINGER MATRIN-TYPE PROTEIN 2"/>
    <property type="match status" value="1"/>
</dbReference>
<evidence type="ECO:0000256" key="5">
    <source>
        <dbReference type="SAM" id="MobiDB-lite"/>
    </source>
</evidence>
<sequence length="213" mass="24691">MADKRAGAYGKSGGDTDFRKTWDKEEWAQRARDHEAKEKEESKARYEAKLQGKKYHRRASTPPDARETSARQQRIDVASMIGKSQLVPAGSGVGKKGRSAGFYCPDCDITLRNNHELIEHQNSTQHLRATGQTGQVSRSTVEQVHDRLCWLKRKREDEMRDVVVDLDLRLESRREEEEREREEKRRKRNEKRRKTKDGQGVPEVKMENDGIIC</sequence>
<proteinExistence type="predicted"/>
<keyword evidence="2" id="KW-0863">Zinc-finger</keyword>